<organism evidence="2 3">
    <name type="scientific">Croceibacterium selenioxidans</name>
    <dbReference type="NCBI Taxonomy" id="2838833"/>
    <lineage>
        <taxon>Bacteria</taxon>
        <taxon>Pseudomonadati</taxon>
        <taxon>Pseudomonadota</taxon>
        <taxon>Alphaproteobacteria</taxon>
        <taxon>Sphingomonadales</taxon>
        <taxon>Erythrobacteraceae</taxon>
        <taxon>Croceibacterium</taxon>
    </lineage>
</organism>
<keyword evidence="3" id="KW-1185">Reference proteome</keyword>
<gene>
    <name evidence="2" type="ORF">KK137_00045</name>
</gene>
<dbReference type="InterPro" id="IPR036388">
    <property type="entry name" value="WH-like_DNA-bd_sf"/>
</dbReference>
<sequence>MTVVEFDVAKPAVVKKPPTALTATQTIIREWMPHLSASEFVVVMVLLDRTLGWQKTRATFSLDRVLNGDKIYSGMSNTVSRRSLFRALARLELKGMIARHHHPEGKQIKVSSVNLGWSSAMLNVPERLKTGAAVTLDQCQAGTGAVPQWHTRESNPGEGSLENENYAEPASQRTIDPSELIREAREEVSARRKPRPAAKIMKLKDRVDAAQAQWRAAISEVHPTGAVLTWNVREVHMVKNKAKGWLHTDRITFPDFIGWCARSWASVCRTQLSWMTKSSPPKTPNIGFLVSFIDHFADAWAGGDLDAWMNEDQRTVYDKLVASGHSHDEALHEMSKREAVSIMRDENRKVTTDANQKLREADLKVKRAERLENMPIHPRSPLAQRIRQGDAVNPPPRTRIRTEEDLKAIDWGNMPVLDPNWEPL</sequence>
<feature type="region of interest" description="Disordered" evidence="1">
    <location>
        <begin position="144"/>
        <end position="174"/>
    </location>
</feature>
<dbReference type="Gene3D" id="1.10.10.10">
    <property type="entry name" value="Winged helix-like DNA-binding domain superfamily/Winged helix DNA-binding domain"/>
    <property type="match status" value="1"/>
</dbReference>
<name>A0ABS5VZ99_9SPHN</name>
<comment type="caution">
    <text evidence="2">The sequence shown here is derived from an EMBL/GenBank/DDBJ whole genome shotgun (WGS) entry which is preliminary data.</text>
</comment>
<dbReference type="RefSeq" id="WP_214533770.1">
    <property type="nucleotide sequence ID" value="NZ_JAHFVK010000001.1"/>
</dbReference>
<accession>A0ABS5VZ99</accession>
<evidence type="ECO:0000313" key="2">
    <source>
        <dbReference type="EMBL" id="MBT2132709.1"/>
    </source>
</evidence>
<protein>
    <recommendedName>
        <fullName evidence="4">Replication protein</fullName>
    </recommendedName>
</protein>
<proteinExistence type="predicted"/>
<reference evidence="2 3" key="1">
    <citation type="submission" date="2021-05" db="EMBL/GenBank/DDBJ databases">
        <title>Croceibacterium sp. LX-88 genome sequence.</title>
        <authorList>
            <person name="Luo X."/>
        </authorList>
    </citation>
    <scope>NUCLEOTIDE SEQUENCE [LARGE SCALE GENOMIC DNA]</scope>
    <source>
        <strain evidence="2 3">LX-88</strain>
    </source>
</reference>
<dbReference type="Proteomes" id="UP000811255">
    <property type="component" value="Unassembled WGS sequence"/>
</dbReference>
<evidence type="ECO:0000256" key="1">
    <source>
        <dbReference type="SAM" id="MobiDB-lite"/>
    </source>
</evidence>
<evidence type="ECO:0000313" key="3">
    <source>
        <dbReference type="Proteomes" id="UP000811255"/>
    </source>
</evidence>
<evidence type="ECO:0008006" key="4">
    <source>
        <dbReference type="Google" id="ProtNLM"/>
    </source>
</evidence>
<dbReference type="EMBL" id="JAHFVK010000001">
    <property type="protein sequence ID" value="MBT2132709.1"/>
    <property type="molecule type" value="Genomic_DNA"/>
</dbReference>